<sequence>MTPLIFLHCVNGGTFILPEYTLIDAGIYYQFRKARFTLKGNNLGSRKYWTGYSTANPQMLRQILGSVSFNF</sequence>
<dbReference type="KEGG" id="cbae:COR50_01125"/>
<evidence type="ECO:0000256" key="1">
    <source>
        <dbReference type="ARBA" id="ARBA00004442"/>
    </source>
</evidence>
<proteinExistence type="predicted"/>
<comment type="subcellular location">
    <subcellularLocation>
        <location evidence="1">Cell outer membrane</location>
    </subcellularLocation>
</comment>
<evidence type="ECO:0000313" key="5">
    <source>
        <dbReference type="Proteomes" id="UP000220133"/>
    </source>
</evidence>
<name>A0A291QPP5_9BACT</name>
<evidence type="ECO:0000313" key="4">
    <source>
        <dbReference type="EMBL" id="ATL45873.1"/>
    </source>
</evidence>
<accession>A0A291QPP5</accession>
<keyword evidence="5" id="KW-1185">Reference proteome</keyword>
<dbReference type="GO" id="GO:0009279">
    <property type="term" value="C:cell outer membrane"/>
    <property type="evidence" value="ECO:0007669"/>
    <property type="project" value="UniProtKB-SubCell"/>
</dbReference>
<dbReference type="InterPro" id="IPR036942">
    <property type="entry name" value="Beta-barrel_TonB_sf"/>
</dbReference>
<keyword evidence="2" id="KW-0472">Membrane</keyword>
<evidence type="ECO:0008006" key="6">
    <source>
        <dbReference type="Google" id="ProtNLM"/>
    </source>
</evidence>
<dbReference type="EMBL" id="CP023777">
    <property type="protein sequence ID" value="ATL45873.1"/>
    <property type="molecule type" value="Genomic_DNA"/>
</dbReference>
<evidence type="ECO:0000256" key="3">
    <source>
        <dbReference type="ARBA" id="ARBA00023237"/>
    </source>
</evidence>
<organism evidence="4 5">
    <name type="scientific">Chitinophaga caeni</name>
    <dbReference type="NCBI Taxonomy" id="2029983"/>
    <lineage>
        <taxon>Bacteria</taxon>
        <taxon>Pseudomonadati</taxon>
        <taxon>Bacteroidota</taxon>
        <taxon>Chitinophagia</taxon>
        <taxon>Chitinophagales</taxon>
        <taxon>Chitinophagaceae</taxon>
        <taxon>Chitinophaga</taxon>
    </lineage>
</organism>
<dbReference type="SUPFAM" id="SSF56935">
    <property type="entry name" value="Porins"/>
    <property type="match status" value="1"/>
</dbReference>
<dbReference type="AlphaFoldDB" id="A0A291QPP5"/>
<gene>
    <name evidence="4" type="ORF">COR50_01125</name>
</gene>
<protein>
    <recommendedName>
        <fullName evidence="6">TonB-dependent receptor-like beta-barrel domain-containing protein</fullName>
    </recommendedName>
</protein>
<reference evidence="4 5" key="1">
    <citation type="submission" date="2017-10" db="EMBL/GenBank/DDBJ databases">
        <title>Paenichitinophaga pekingensis gen. nov., sp. nov., isolated from activated sludge.</title>
        <authorList>
            <person name="Jin D."/>
            <person name="Kong X."/>
            <person name="Deng Y."/>
            <person name="Bai Z."/>
        </authorList>
    </citation>
    <scope>NUCLEOTIDE SEQUENCE [LARGE SCALE GENOMIC DNA]</scope>
    <source>
        <strain evidence="4 5">13</strain>
    </source>
</reference>
<evidence type="ECO:0000256" key="2">
    <source>
        <dbReference type="ARBA" id="ARBA00023136"/>
    </source>
</evidence>
<dbReference type="Proteomes" id="UP000220133">
    <property type="component" value="Chromosome"/>
</dbReference>
<dbReference type="Gene3D" id="2.40.170.20">
    <property type="entry name" value="TonB-dependent receptor, beta-barrel domain"/>
    <property type="match status" value="1"/>
</dbReference>
<keyword evidence="3" id="KW-0998">Cell outer membrane</keyword>